<evidence type="ECO:0000256" key="2">
    <source>
        <dbReference type="ARBA" id="ARBA00009777"/>
    </source>
</evidence>
<dbReference type="PANTHER" id="PTHR30352:SF4">
    <property type="entry name" value="PYRUVATE FORMATE-LYASE 2-ACTIVATING ENZYME"/>
    <property type="match status" value="1"/>
</dbReference>
<proteinExistence type="inferred from homology"/>
<dbReference type="InterPro" id="IPR001989">
    <property type="entry name" value="Radical_activat_CS"/>
</dbReference>
<dbReference type="PROSITE" id="PS01087">
    <property type="entry name" value="RADICAL_ACTIVATING"/>
    <property type="match status" value="1"/>
</dbReference>
<gene>
    <name evidence="12" type="ORF">MKC95_21680</name>
</gene>
<dbReference type="PROSITE" id="PS51379">
    <property type="entry name" value="4FE4S_FER_2"/>
    <property type="match status" value="2"/>
</dbReference>
<dbReference type="SUPFAM" id="SSF54862">
    <property type="entry name" value="4Fe-4S ferredoxins"/>
    <property type="match status" value="1"/>
</dbReference>
<evidence type="ECO:0000256" key="9">
    <source>
        <dbReference type="ARBA" id="ARBA00047365"/>
    </source>
</evidence>
<dbReference type="GO" id="GO:0016491">
    <property type="term" value="F:oxidoreductase activity"/>
    <property type="evidence" value="ECO:0007669"/>
    <property type="project" value="UniProtKB-KW"/>
</dbReference>
<dbReference type="InterPro" id="IPR017896">
    <property type="entry name" value="4Fe4S_Fe-S-bd"/>
</dbReference>
<evidence type="ECO:0000256" key="7">
    <source>
        <dbReference type="ARBA" id="ARBA00023004"/>
    </source>
</evidence>
<keyword evidence="3" id="KW-0004">4Fe-4S</keyword>
<evidence type="ECO:0000313" key="13">
    <source>
        <dbReference type="Proteomes" id="UP001203972"/>
    </source>
</evidence>
<dbReference type="InterPro" id="IPR034457">
    <property type="entry name" value="Organic_radical-activating"/>
</dbReference>
<dbReference type="InterPro" id="IPR040074">
    <property type="entry name" value="BssD/PflA/YjjW"/>
</dbReference>
<dbReference type="SFLD" id="SFLDS00029">
    <property type="entry name" value="Radical_SAM"/>
    <property type="match status" value="1"/>
</dbReference>
<keyword evidence="4" id="KW-0949">S-adenosyl-L-methionine</keyword>
<feature type="domain" description="4Fe-4S ferredoxin-type" evidence="10">
    <location>
        <begin position="77"/>
        <end position="106"/>
    </location>
</feature>
<evidence type="ECO:0000313" key="12">
    <source>
        <dbReference type="EMBL" id="MCR0235379.1"/>
    </source>
</evidence>
<dbReference type="SUPFAM" id="SSF102114">
    <property type="entry name" value="Radical SAM enzymes"/>
    <property type="match status" value="1"/>
</dbReference>
<comment type="catalytic activity">
    <reaction evidence="9">
        <text>glycyl-[protein] + reduced [flavodoxin] + S-adenosyl-L-methionine = glycin-2-yl radical-[protein] + semiquinone [flavodoxin] + 5'-deoxyadenosine + L-methionine + H(+)</text>
        <dbReference type="Rhea" id="RHEA:61976"/>
        <dbReference type="Rhea" id="RHEA-COMP:10622"/>
        <dbReference type="Rhea" id="RHEA-COMP:14480"/>
        <dbReference type="Rhea" id="RHEA-COMP:15993"/>
        <dbReference type="Rhea" id="RHEA-COMP:15994"/>
        <dbReference type="ChEBI" id="CHEBI:15378"/>
        <dbReference type="ChEBI" id="CHEBI:17319"/>
        <dbReference type="ChEBI" id="CHEBI:29947"/>
        <dbReference type="ChEBI" id="CHEBI:32722"/>
        <dbReference type="ChEBI" id="CHEBI:57618"/>
        <dbReference type="ChEBI" id="CHEBI:57844"/>
        <dbReference type="ChEBI" id="CHEBI:59789"/>
        <dbReference type="ChEBI" id="CHEBI:140311"/>
    </reaction>
</comment>
<comment type="cofactor">
    <cofactor evidence="1">
        <name>[4Fe-4S] cluster</name>
        <dbReference type="ChEBI" id="CHEBI:49883"/>
    </cofactor>
</comment>
<dbReference type="InterPro" id="IPR007197">
    <property type="entry name" value="rSAM"/>
</dbReference>
<dbReference type="SFLD" id="SFLDG01118">
    <property type="entry name" value="activating_enzymes__group_2"/>
    <property type="match status" value="1"/>
</dbReference>
<dbReference type="NCBIfam" id="TIGR02494">
    <property type="entry name" value="PFLE_PFLC"/>
    <property type="match status" value="1"/>
</dbReference>
<keyword evidence="8" id="KW-0411">Iron-sulfur</keyword>
<evidence type="ECO:0000256" key="1">
    <source>
        <dbReference type="ARBA" id="ARBA00001966"/>
    </source>
</evidence>
<feature type="domain" description="4Fe-4S ferredoxin-type" evidence="10">
    <location>
        <begin position="48"/>
        <end position="76"/>
    </location>
</feature>
<evidence type="ECO:0000256" key="6">
    <source>
        <dbReference type="ARBA" id="ARBA00023002"/>
    </source>
</evidence>
<comment type="caution">
    <text evidence="12">The sequence shown here is derived from an EMBL/GenBank/DDBJ whole genome shotgun (WGS) entry which is preliminary data.</text>
</comment>
<accession>A0AAP2UU48</accession>
<keyword evidence="7" id="KW-0408">Iron</keyword>
<dbReference type="GO" id="GO:0046872">
    <property type="term" value="F:metal ion binding"/>
    <property type="evidence" value="ECO:0007669"/>
    <property type="project" value="UniProtKB-KW"/>
</dbReference>
<reference evidence="12" key="1">
    <citation type="journal article" date="2022" name="Clin. Infect. Dis.">
        <title>Association between Clostridium innocuum and antibiotic-associated diarrhea in adults and children: A cross-sectional study and comparative genomics analysis.</title>
        <authorList>
            <person name="Cherny K.E."/>
            <person name="Muscat E.B."/>
            <person name="Balaji A."/>
            <person name="Mukherjee J."/>
            <person name="Ozer E.A."/>
            <person name="Angarone M.P."/>
            <person name="Hauser A.R."/>
            <person name="Sichel J.S."/>
            <person name="Amponsah E."/>
            <person name="Kociolek L.K."/>
        </authorList>
    </citation>
    <scope>NUCLEOTIDE SEQUENCE</scope>
    <source>
        <strain evidence="12">NU1-AC-029v</strain>
    </source>
</reference>
<feature type="domain" description="Radical SAM core" evidence="11">
    <location>
        <begin position="17"/>
        <end position="297"/>
    </location>
</feature>
<dbReference type="Proteomes" id="UP001203972">
    <property type="component" value="Unassembled WGS sequence"/>
</dbReference>
<comment type="similarity">
    <text evidence="2">Belongs to the organic radical-activating enzymes family.</text>
</comment>
<organism evidence="12 13">
    <name type="scientific">Clostridium innocuum</name>
    <dbReference type="NCBI Taxonomy" id="1522"/>
    <lineage>
        <taxon>Bacteria</taxon>
        <taxon>Bacillati</taxon>
        <taxon>Bacillota</taxon>
        <taxon>Clostridia</taxon>
        <taxon>Eubacteriales</taxon>
        <taxon>Clostridiaceae</taxon>
        <taxon>Clostridium</taxon>
    </lineage>
</organism>
<dbReference type="EMBL" id="JAKTMA010000064">
    <property type="protein sequence ID" value="MCR0235379.1"/>
    <property type="molecule type" value="Genomic_DNA"/>
</dbReference>
<dbReference type="PROSITE" id="PS51918">
    <property type="entry name" value="RADICAL_SAM"/>
    <property type="match status" value="1"/>
</dbReference>
<dbReference type="InterPro" id="IPR013785">
    <property type="entry name" value="Aldolase_TIM"/>
</dbReference>
<dbReference type="AlphaFoldDB" id="A0AAP2UU48"/>
<evidence type="ECO:0000256" key="5">
    <source>
        <dbReference type="ARBA" id="ARBA00022723"/>
    </source>
</evidence>
<dbReference type="Pfam" id="PF04055">
    <property type="entry name" value="Radical_SAM"/>
    <property type="match status" value="1"/>
</dbReference>
<dbReference type="Pfam" id="PF13237">
    <property type="entry name" value="Fer4_10"/>
    <property type="match status" value="1"/>
</dbReference>
<evidence type="ECO:0000259" key="10">
    <source>
        <dbReference type="PROSITE" id="PS51379"/>
    </source>
</evidence>
<protein>
    <submittedName>
        <fullName evidence="12">Glycyl-radical enzyme activating protein</fullName>
    </submittedName>
</protein>
<dbReference type="Gene3D" id="3.30.70.20">
    <property type="match status" value="1"/>
</dbReference>
<dbReference type="Gene3D" id="3.20.20.70">
    <property type="entry name" value="Aldolase class I"/>
    <property type="match status" value="1"/>
</dbReference>
<name>A0AAP2UU48_CLOIN</name>
<dbReference type="SFLD" id="SFLDG01066">
    <property type="entry name" value="organic_radical-activating_enz"/>
    <property type="match status" value="1"/>
</dbReference>
<dbReference type="InterPro" id="IPR012839">
    <property type="entry name" value="Organic_radical_activase"/>
</dbReference>
<evidence type="ECO:0000256" key="3">
    <source>
        <dbReference type="ARBA" id="ARBA00022485"/>
    </source>
</evidence>
<keyword evidence="6" id="KW-0560">Oxidoreductase</keyword>
<dbReference type="CDD" id="cd01335">
    <property type="entry name" value="Radical_SAM"/>
    <property type="match status" value="1"/>
</dbReference>
<dbReference type="InterPro" id="IPR058240">
    <property type="entry name" value="rSAM_sf"/>
</dbReference>
<evidence type="ECO:0000256" key="8">
    <source>
        <dbReference type="ARBA" id="ARBA00023014"/>
    </source>
</evidence>
<evidence type="ECO:0000259" key="11">
    <source>
        <dbReference type="PROSITE" id="PS51918"/>
    </source>
</evidence>
<dbReference type="GO" id="GO:0051539">
    <property type="term" value="F:4 iron, 4 sulfur cluster binding"/>
    <property type="evidence" value="ECO:0007669"/>
    <property type="project" value="UniProtKB-KW"/>
</dbReference>
<dbReference type="PANTHER" id="PTHR30352">
    <property type="entry name" value="PYRUVATE FORMATE-LYASE-ACTIVATING ENZYME"/>
    <property type="match status" value="1"/>
</dbReference>
<sequence length="300" mass="33488">MLMCKGMVFNIQKFSIHDGPGIRTTVFLKGCPLRCRWCSNPESQLSKTQILYDASVCIQDGACIQACPQQAVQRKGSRIVINDAQCLGCLRCIATCKAKALQVEGVCRDADEVVATCLQDRDFYEESQGGVTLSGGEALAQPSFAKALVLRLKQEGIHVAVETTGYIQPAVFQKLAPLFDLLLFDIKHYDTEQHVLGTGVNNDLILENLAWSVKHQLCVLPRIPIIPGYNASLQDAKGLAALLTSLSIQRVQLLPFHQFGEKKYEMLNRDYGMKHKKALYPEDLRDYQQIFLNQGIDCFF</sequence>
<keyword evidence="5" id="KW-0479">Metal-binding</keyword>
<evidence type="ECO:0000256" key="4">
    <source>
        <dbReference type="ARBA" id="ARBA00022691"/>
    </source>
</evidence>
<dbReference type="PIRSF" id="PIRSF000371">
    <property type="entry name" value="PFL_act_enz"/>
    <property type="match status" value="1"/>
</dbReference>